<name>A0A382M2Q2_9ZZZZ</name>
<keyword evidence="1" id="KW-0812">Transmembrane</keyword>
<protein>
    <submittedName>
        <fullName evidence="2">Uncharacterized protein</fullName>
    </submittedName>
</protein>
<reference evidence="2" key="1">
    <citation type="submission" date="2018-05" db="EMBL/GenBank/DDBJ databases">
        <authorList>
            <person name="Lanie J.A."/>
            <person name="Ng W.-L."/>
            <person name="Kazmierczak K.M."/>
            <person name="Andrzejewski T.M."/>
            <person name="Davidsen T.M."/>
            <person name="Wayne K.J."/>
            <person name="Tettelin H."/>
            <person name="Glass J.I."/>
            <person name="Rusch D."/>
            <person name="Podicherti R."/>
            <person name="Tsui H.-C.T."/>
            <person name="Winkler M.E."/>
        </authorList>
    </citation>
    <scope>NUCLEOTIDE SEQUENCE</scope>
</reference>
<keyword evidence="1" id="KW-0472">Membrane</keyword>
<accession>A0A382M2Q2</accession>
<feature type="transmembrane region" description="Helical" evidence="1">
    <location>
        <begin position="20"/>
        <end position="38"/>
    </location>
</feature>
<gene>
    <name evidence="2" type="ORF">METZ01_LOCUS296000</name>
</gene>
<evidence type="ECO:0000256" key="1">
    <source>
        <dbReference type="SAM" id="Phobius"/>
    </source>
</evidence>
<evidence type="ECO:0000313" key="2">
    <source>
        <dbReference type="EMBL" id="SVC43146.1"/>
    </source>
</evidence>
<feature type="transmembrane region" description="Helical" evidence="1">
    <location>
        <begin position="76"/>
        <end position="96"/>
    </location>
</feature>
<organism evidence="2">
    <name type="scientific">marine metagenome</name>
    <dbReference type="NCBI Taxonomy" id="408172"/>
    <lineage>
        <taxon>unclassified sequences</taxon>
        <taxon>metagenomes</taxon>
        <taxon>ecological metagenomes</taxon>
    </lineage>
</organism>
<keyword evidence="1" id="KW-1133">Transmembrane helix</keyword>
<dbReference type="EMBL" id="UINC01090850">
    <property type="protein sequence ID" value="SVC43146.1"/>
    <property type="molecule type" value="Genomic_DNA"/>
</dbReference>
<sequence>MEHLIEEIVWLQDKGWLRGMVFGLVHTIIPLIGFYSGWSINRFLKIVSNGYVAGIFGVVLAHVVADYIAASLDPHLRSAALGIVIGGLLPLSLVPFMEKYVTKSKYHVVVGDHEDLKKDLKSKHK</sequence>
<dbReference type="AlphaFoldDB" id="A0A382M2Q2"/>
<feature type="transmembrane region" description="Helical" evidence="1">
    <location>
        <begin position="50"/>
        <end position="70"/>
    </location>
</feature>
<proteinExistence type="predicted"/>